<evidence type="ECO:0000256" key="1">
    <source>
        <dbReference type="SAM" id="MobiDB-lite"/>
    </source>
</evidence>
<evidence type="ECO:0000313" key="3">
    <source>
        <dbReference type="Proteomes" id="UP000676325"/>
    </source>
</evidence>
<feature type="region of interest" description="Disordered" evidence="1">
    <location>
        <begin position="41"/>
        <end position="74"/>
    </location>
</feature>
<protein>
    <submittedName>
        <fullName evidence="2">Uncharacterized protein</fullName>
    </submittedName>
</protein>
<evidence type="ECO:0000313" key="2">
    <source>
        <dbReference type="EMBL" id="MBR7828137.1"/>
    </source>
</evidence>
<organism evidence="2 3">
    <name type="scientific">Actinospica acidithermotolerans</name>
    <dbReference type="NCBI Taxonomy" id="2828514"/>
    <lineage>
        <taxon>Bacteria</taxon>
        <taxon>Bacillati</taxon>
        <taxon>Actinomycetota</taxon>
        <taxon>Actinomycetes</taxon>
        <taxon>Catenulisporales</taxon>
        <taxon>Actinospicaceae</taxon>
        <taxon>Actinospica</taxon>
    </lineage>
</organism>
<proteinExistence type="predicted"/>
<accession>A0A941EBC8</accession>
<keyword evidence="3" id="KW-1185">Reference proteome</keyword>
<dbReference type="Proteomes" id="UP000676325">
    <property type="component" value="Unassembled WGS sequence"/>
</dbReference>
<sequence>MTHVLDVHPFALVEIPKIKASRAIDKRSLLSEESAMRMLGWVRPTPEPARPAVQRGARRRTRRRRHPPQLEKRA</sequence>
<reference evidence="2" key="1">
    <citation type="submission" date="2021-04" db="EMBL/GenBank/DDBJ databases">
        <title>Genome based classification of Actinospica acidithermotolerans sp. nov., an actinobacterium isolated from an Indonesian hot spring.</title>
        <authorList>
            <person name="Kusuma A.B."/>
            <person name="Putra K.E."/>
            <person name="Nafisah S."/>
            <person name="Loh J."/>
            <person name="Nouioui I."/>
            <person name="Goodfellow M."/>
        </authorList>
    </citation>
    <scope>NUCLEOTIDE SEQUENCE</scope>
    <source>
        <strain evidence="2">MGRD01-02</strain>
    </source>
</reference>
<dbReference type="RefSeq" id="WP_212519276.1">
    <property type="nucleotide sequence ID" value="NZ_JAGSOH010000049.1"/>
</dbReference>
<feature type="compositionally biased region" description="Basic residues" evidence="1">
    <location>
        <begin position="56"/>
        <end position="67"/>
    </location>
</feature>
<comment type="caution">
    <text evidence="2">The sequence shown here is derived from an EMBL/GenBank/DDBJ whole genome shotgun (WGS) entry which is preliminary data.</text>
</comment>
<dbReference type="AlphaFoldDB" id="A0A941EBC8"/>
<name>A0A941EBC8_9ACTN</name>
<dbReference type="EMBL" id="JAGSOH010000049">
    <property type="protein sequence ID" value="MBR7828137.1"/>
    <property type="molecule type" value="Genomic_DNA"/>
</dbReference>
<gene>
    <name evidence="2" type="ORF">KDK95_17600</name>
</gene>